<dbReference type="SUPFAM" id="SSF49265">
    <property type="entry name" value="Fibronectin type III"/>
    <property type="match status" value="1"/>
</dbReference>
<dbReference type="Gene3D" id="2.60.40.10">
    <property type="entry name" value="Immunoglobulins"/>
    <property type="match status" value="1"/>
</dbReference>
<dbReference type="InterPro" id="IPR018247">
    <property type="entry name" value="EF_Hand_1_Ca_BS"/>
</dbReference>
<dbReference type="SUPFAM" id="SSF47473">
    <property type="entry name" value="EF-hand"/>
    <property type="match status" value="2"/>
</dbReference>
<dbReference type="InterPro" id="IPR013783">
    <property type="entry name" value="Ig-like_fold"/>
</dbReference>
<dbReference type="CDD" id="cd00063">
    <property type="entry name" value="FN3"/>
    <property type="match status" value="1"/>
</dbReference>
<dbReference type="OrthoDB" id="191686at2759"/>
<dbReference type="SMART" id="SM00054">
    <property type="entry name" value="EFh"/>
    <property type="match status" value="7"/>
</dbReference>
<dbReference type="SUPFAM" id="SSF51045">
    <property type="entry name" value="WW domain"/>
    <property type="match status" value="2"/>
</dbReference>
<evidence type="ECO:0000256" key="3">
    <source>
        <dbReference type="ARBA" id="ARBA00022737"/>
    </source>
</evidence>
<evidence type="ECO:0000256" key="5">
    <source>
        <dbReference type="SAM" id="MobiDB-lite"/>
    </source>
</evidence>
<dbReference type="PROSITE" id="PS01159">
    <property type="entry name" value="WW_DOMAIN_1"/>
    <property type="match status" value="1"/>
</dbReference>
<evidence type="ECO:0000256" key="4">
    <source>
        <dbReference type="ARBA" id="ARBA00022837"/>
    </source>
</evidence>
<feature type="domain" description="EF-hand" evidence="7">
    <location>
        <begin position="104"/>
        <end position="139"/>
    </location>
</feature>
<feature type="domain" description="EF-hand" evidence="7">
    <location>
        <begin position="32"/>
        <end position="67"/>
    </location>
</feature>
<dbReference type="InterPro" id="IPR036020">
    <property type="entry name" value="WW_dom_sf"/>
</dbReference>
<feature type="domain" description="Fibronectin type-III" evidence="8">
    <location>
        <begin position="375"/>
        <end position="488"/>
    </location>
</feature>
<feature type="domain" description="WW" evidence="6">
    <location>
        <begin position="655"/>
        <end position="683"/>
    </location>
</feature>
<dbReference type="Pfam" id="PF13202">
    <property type="entry name" value="EF-hand_5"/>
    <property type="match status" value="1"/>
</dbReference>
<dbReference type="GO" id="GO:0005509">
    <property type="term" value="F:calcium ion binding"/>
    <property type="evidence" value="ECO:0007669"/>
    <property type="project" value="InterPro"/>
</dbReference>
<keyword evidence="2" id="KW-0479">Metal-binding</keyword>
<dbReference type="Proteomes" id="UP001165122">
    <property type="component" value="Unassembled WGS sequence"/>
</dbReference>
<dbReference type="InterPro" id="IPR001202">
    <property type="entry name" value="WW_dom"/>
</dbReference>
<dbReference type="FunFam" id="1.10.238.10:FF:000178">
    <property type="entry name" value="Calmodulin-2 A"/>
    <property type="match status" value="1"/>
</dbReference>
<dbReference type="EMBL" id="BRXW01000093">
    <property type="protein sequence ID" value="GMI05993.1"/>
    <property type="molecule type" value="Genomic_DNA"/>
</dbReference>
<reference evidence="10" key="1">
    <citation type="journal article" date="2023" name="Commun. Biol.">
        <title>Genome analysis of Parmales, the sister group of diatoms, reveals the evolutionary specialization of diatoms from phago-mixotrophs to photoautotrophs.</title>
        <authorList>
            <person name="Ban H."/>
            <person name="Sato S."/>
            <person name="Yoshikawa S."/>
            <person name="Yamada K."/>
            <person name="Nakamura Y."/>
            <person name="Ichinomiya M."/>
            <person name="Sato N."/>
            <person name="Blanc-Mathieu R."/>
            <person name="Endo H."/>
            <person name="Kuwata A."/>
            <person name="Ogata H."/>
        </authorList>
    </citation>
    <scope>NUCLEOTIDE SEQUENCE [LARGE SCALE GENOMIC DNA]</scope>
    <source>
        <strain evidence="10">NIES 3700</strain>
    </source>
</reference>
<dbReference type="Pfam" id="PF13499">
    <property type="entry name" value="EF-hand_7"/>
    <property type="match status" value="2"/>
</dbReference>
<dbReference type="PROSITE" id="PS50853">
    <property type="entry name" value="FN3"/>
    <property type="match status" value="1"/>
</dbReference>
<feature type="domain" description="WW" evidence="6">
    <location>
        <begin position="486"/>
        <end position="519"/>
    </location>
</feature>
<comment type="similarity">
    <text evidence="1">Belongs to the centrin family.</text>
</comment>
<proteinExistence type="inferred from homology"/>
<evidence type="ECO:0008006" key="11">
    <source>
        <dbReference type="Google" id="ProtNLM"/>
    </source>
</evidence>
<feature type="domain" description="EF-hand" evidence="7">
    <location>
        <begin position="535"/>
        <end position="570"/>
    </location>
</feature>
<keyword evidence="10" id="KW-1185">Reference proteome</keyword>
<evidence type="ECO:0000313" key="9">
    <source>
        <dbReference type="EMBL" id="GMI05993.1"/>
    </source>
</evidence>
<evidence type="ECO:0000259" key="7">
    <source>
        <dbReference type="PROSITE" id="PS50222"/>
    </source>
</evidence>
<dbReference type="InterPro" id="IPR003961">
    <property type="entry name" value="FN3_dom"/>
</dbReference>
<keyword evidence="3" id="KW-0677">Repeat</keyword>
<dbReference type="InterPro" id="IPR002048">
    <property type="entry name" value="EF_hand_dom"/>
</dbReference>
<dbReference type="PROSITE" id="PS50222">
    <property type="entry name" value="EF_HAND_2"/>
    <property type="match status" value="5"/>
</dbReference>
<evidence type="ECO:0000259" key="6">
    <source>
        <dbReference type="PROSITE" id="PS50020"/>
    </source>
</evidence>
<sequence length="855" mass="99703">MGIGMSFDERMKLASGGPDLLELMNFLKMSKREKTKYLKLFQAIDKDSSGYISLIEWFVHMKMDHSKFVERAFRQMDINSEGESNQQLDVCEFFIGLMNFCFFPQEKLSRYMFDLYDDDKNGSITIAELELMITEICGPGKEDLVKKLMQLLDGDGSLDISYTEFMRVEKKAATVLAPCFTLQLDLQGKCMGRYFFRKKRKKVTKLFASENCESLVDFFAKKMEEDMPPPPEVDEEDFLEEEEEEEDDDEEEVEKTWEEIEVERIEAEKQEKLDEYKAMDVFQNEFEEFRKFTEPGTGRDYWVNTKTKEELWECPAPGQRIIVGDFVRALDKTYERAYWYNFKTKERFWVLPEANHEGARKYTKQALALRRARGFPDPPKTVSSAGGIGRATVWWQRPMENDRFPFNHVHVARYRLDASEDPVNPEWEYKGRLTIALEDIEGGDLPCQVNVEELKELATYKFCVIYENEIGESVESEYSNHVKIIAPLPQGWVEYEMDDGRCFYANNKTKQVRWDRPEADPYFIETELFMKFSRREVKKLKACYQQMDWDHSRKISLEEFTDILGEIGEHKLKEDEKAMKALWKMAEKDEFGEIGFAAMMKLLDEHKEIKMNHRGFLAKYVCCICLMLWERRYAPKVGKGGKMLGGDAGLKLGDWQKHMHPMVGRPFYHNVKTKVTTWEMPEEVRFYVNEKLNNDMRRRYDEKQMNFFQKEFQAMDLDGSGAVDEAELGMILENLGENISSARLKGLIKELDKDGSGEIEYEEFLVMIDAVWRGKGSHGWANVTDATLDEENTQKVAAMKDDLEGFTAEYEEKQLQEARAKGIKYPHGKFCYCGCRKPSGNGLLSVVQKSGGKKK</sequence>
<dbReference type="InterPro" id="IPR036116">
    <property type="entry name" value="FN3_sf"/>
</dbReference>
<feature type="domain" description="EF-hand" evidence="7">
    <location>
        <begin position="703"/>
        <end position="738"/>
    </location>
</feature>
<dbReference type="SMART" id="SM00456">
    <property type="entry name" value="WW"/>
    <property type="match status" value="4"/>
</dbReference>
<dbReference type="PROSITE" id="PS00018">
    <property type="entry name" value="EF_HAND_1"/>
    <property type="match status" value="4"/>
</dbReference>
<dbReference type="InterPro" id="IPR011992">
    <property type="entry name" value="EF-hand-dom_pair"/>
</dbReference>
<dbReference type="GO" id="GO:0043226">
    <property type="term" value="C:organelle"/>
    <property type="evidence" value="ECO:0007669"/>
    <property type="project" value="UniProtKB-ARBA"/>
</dbReference>
<comment type="caution">
    <text evidence="9">The sequence shown here is derived from an EMBL/GenBank/DDBJ whole genome shotgun (WGS) entry which is preliminary data.</text>
</comment>
<dbReference type="PANTHER" id="PTHR45942">
    <property type="entry name" value="PROTEIN PHOSPATASE 3 REGULATORY SUBUNIT B ALPHA ISOFORM TYPE 1"/>
    <property type="match status" value="1"/>
</dbReference>
<dbReference type="Pfam" id="PF00397">
    <property type="entry name" value="WW"/>
    <property type="match status" value="2"/>
</dbReference>
<dbReference type="CDD" id="cd00051">
    <property type="entry name" value="EFh"/>
    <property type="match status" value="2"/>
</dbReference>
<dbReference type="CDD" id="cd00201">
    <property type="entry name" value="WW"/>
    <property type="match status" value="2"/>
</dbReference>
<accession>A0A9W7F9C0</accession>
<evidence type="ECO:0000256" key="2">
    <source>
        <dbReference type="ARBA" id="ARBA00022723"/>
    </source>
</evidence>
<keyword evidence="4" id="KW-0106">Calcium</keyword>
<name>A0A9W7F9C0_9STRA</name>
<feature type="region of interest" description="Disordered" evidence="5">
    <location>
        <begin position="224"/>
        <end position="255"/>
    </location>
</feature>
<dbReference type="AlphaFoldDB" id="A0A9W7F9C0"/>
<evidence type="ECO:0000256" key="1">
    <source>
        <dbReference type="ARBA" id="ARBA00005253"/>
    </source>
</evidence>
<dbReference type="PROSITE" id="PS50020">
    <property type="entry name" value="WW_DOMAIN_2"/>
    <property type="match status" value="2"/>
</dbReference>
<evidence type="ECO:0000313" key="10">
    <source>
        <dbReference type="Proteomes" id="UP001165122"/>
    </source>
</evidence>
<evidence type="ECO:0000259" key="8">
    <source>
        <dbReference type="PROSITE" id="PS50853"/>
    </source>
</evidence>
<protein>
    <recommendedName>
        <fullName evidence="11">Calmodulin</fullName>
    </recommendedName>
</protein>
<feature type="compositionally biased region" description="Acidic residues" evidence="5">
    <location>
        <begin position="232"/>
        <end position="253"/>
    </location>
</feature>
<organism evidence="9 10">
    <name type="scientific">Triparma laevis f. longispina</name>
    <dbReference type="NCBI Taxonomy" id="1714387"/>
    <lineage>
        <taxon>Eukaryota</taxon>
        <taxon>Sar</taxon>
        <taxon>Stramenopiles</taxon>
        <taxon>Ochrophyta</taxon>
        <taxon>Bolidophyceae</taxon>
        <taxon>Parmales</taxon>
        <taxon>Triparmaceae</taxon>
        <taxon>Triparma</taxon>
    </lineage>
</organism>
<gene>
    <name evidence="9" type="ORF">TrLO_g5651</name>
</gene>
<dbReference type="Gene3D" id="2.20.70.10">
    <property type="match status" value="2"/>
</dbReference>
<dbReference type="Gene3D" id="1.10.238.10">
    <property type="entry name" value="EF-hand"/>
    <property type="match status" value="3"/>
</dbReference>
<feature type="domain" description="EF-hand" evidence="7">
    <location>
        <begin position="739"/>
        <end position="774"/>
    </location>
</feature>